<dbReference type="Proteomes" id="UP001595755">
    <property type="component" value="Unassembled WGS sequence"/>
</dbReference>
<proteinExistence type="predicted"/>
<feature type="chain" id="PRO_5046831334" evidence="1">
    <location>
        <begin position="21"/>
        <end position="125"/>
    </location>
</feature>
<accession>A0ABV8SAN1</accession>
<organism evidence="2 3">
    <name type="scientific">Cohnella boryungensis</name>
    <dbReference type="NCBI Taxonomy" id="768479"/>
    <lineage>
        <taxon>Bacteria</taxon>
        <taxon>Bacillati</taxon>
        <taxon>Bacillota</taxon>
        <taxon>Bacilli</taxon>
        <taxon>Bacillales</taxon>
        <taxon>Paenibacillaceae</taxon>
        <taxon>Cohnella</taxon>
    </lineage>
</organism>
<protein>
    <submittedName>
        <fullName evidence="2">Uncharacterized protein</fullName>
    </submittedName>
</protein>
<keyword evidence="3" id="KW-1185">Reference proteome</keyword>
<name>A0ABV8SAN1_9BACL</name>
<dbReference type="EMBL" id="JBHSED010000023">
    <property type="protein sequence ID" value="MFC4304356.1"/>
    <property type="molecule type" value="Genomic_DNA"/>
</dbReference>
<evidence type="ECO:0000313" key="3">
    <source>
        <dbReference type="Proteomes" id="UP001595755"/>
    </source>
</evidence>
<comment type="caution">
    <text evidence="2">The sequence shown here is derived from an EMBL/GenBank/DDBJ whole genome shotgun (WGS) entry which is preliminary data.</text>
</comment>
<evidence type="ECO:0000313" key="2">
    <source>
        <dbReference type="EMBL" id="MFC4304356.1"/>
    </source>
</evidence>
<gene>
    <name evidence="2" type="ORF">ACFO1S_13040</name>
</gene>
<keyword evidence="1" id="KW-0732">Signal</keyword>
<evidence type="ECO:0000256" key="1">
    <source>
        <dbReference type="SAM" id="SignalP"/>
    </source>
</evidence>
<feature type="signal peptide" evidence="1">
    <location>
        <begin position="1"/>
        <end position="20"/>
    </location>
</feature>
<dbReference type="RefSeq" id="WP_204604924.1">
    <property type="nucleotide sequence ID" value="NZ_JBHSED010000023.1"/>
</dbReference>
<reference evidence="3" key="1">
    <citation type="journal article" date="2019" name="Int. J. Syst. Evol. Microbiol.">
        <title>The Global Catalogue of Microorganisms (GCM) 10K type strain sequencing project: providing services to taxonomists for standard genome sequencing and annotation.</title>
        <authorList>
            <consortium name="The Broad Institute Genomics Platform"/>
            <consortium name="The Broad Institute Genome Sequencing Center for Infectious Disease"/>
            <person name="Wu L."/>
            <person name="Ma J."/>
        </authorList>
    </citation>
    <scope>NUCLEOTIDE SEQUENCE [LARGE SCALE GENOMIC DNA]</scope>
    <source>
        <strain evidence="3">CGMCC 4.1641</strain>
    </source>
</reference>
<sequence>MKKMIQLIVSVGLVLGLSLANDTFDRPAAAESAPRISDIIGKDTVLMDDGTLWSSFYGYQTIRSPGDLVSISSNGHSGLGITKSGQLMEFEFGRTPTLVANQTGIKQIAGSYWLKPPWPRGHHHE</sequence>